<dbReference type="KEGG" id="epa:110253904"/>
<accession>A0A913YA07</accession>
<evidence type="ECO:0000313" key="2">
    <source>
        <dbReference type="EnsemblMetazoa" id="XP_020916519.1"/>
    </source>
</evidence>
<keyword evidence="3" id="KW-1185">Reference proteome</keyword>
<reference evidence="2" key="1">
    <citation type="submission" date="2022-11" db="UniProtKB">
        <authorList>
            <consortium name="EnsemblMetazoa"/>
        </authorList>
    </citation>
    <scope>IDENTIFICATION</scope>
</reference>
<dbReference type="RefSeq" id="XP_020916519.1">
    <property type="nucleotide sequence ID" value="XM_021060860.2"/>
</dbReference>
<proteinExistence type="predicted"/>
<sequence length="127" mass="14732">MPGDEVNQESEVQGELDEKSRDHINKLKDTGHLIAADVELQSDCDKINQHMKAPFDTFDAVSYKVKRVPVIKEFYIVKVFTGNRKRPQANDYRFAYIVKEDGEPFDATIPKTWQFNKKAKLEKDILE</sequence>
<feature type="region of interest" description="Disordered" evidence="1">
    <location>
        <begin position="1"/>
        <end position="22"/>
    </location>
</feature>
<evidence type="ECO:0000313" key="3">
    <source>
        <dbReference type="Proteomes" id="UP000887567"/>
    </source>
</evidence>
<name>A0A913YA07_EXADI</name>
<dbReference type="GeneID" id="110253904"/>
<feature type="compositionally biased region" description="Acidic residues" evidence="1">
    <location>
        <begin position="1"/>
        <end position="15"/>
    </location>
</feature>
<dbReference type="Proteomes" id="UP000887567">
    <property type="component" value="Unplaced"/>
</dbReference>
<dbReference type="AlphaFoldDB" id="A0A913YA07"/>
<organism evidence="2 3">
    <name type="scientific">Exaiptasia diaphana</name>
    <name type="common">Tropical sea anemone</name>
    <name type="synonym">Aiptasia pulchella</name>
    <dbReference type="NCBI Taxonomy" id="2652724"/>
    <lineage>
        <taxon>Eukaryota</taxon>
        <taxon>Metazoa</taxon>
        <taxon>Cnidaria</taxon>
        <taxon>Anthozoa</taxon>
        <taxon>Hexacorallia</taxon>
        <taxon>Actiniaria</taxon>
        <taxon>Aiptasiidae</taxon>
        <taxon>Exaiptasia</taxon>
    </lineage>
</organism>
<evidence type="ECO:0000256" key="1">
    <source>
        <dbReference type="SAM" id="MobiDB-lite"/>
    </source>
</evidence>
<protein>
    <submittedName>
        <fullName evidence="2">Uncharacterized protein</fullName>
    </submittedName>
</protein>
<dbReference type="EnsemblMetazoa" id="XM_021060860.2">
    <property type="protein sequence ID" value="XP_020916519.1"/>
    <property type="gene ID" value="LOC110253904"/>
</dbReference>